<protein>
    <submittedName>
        <fullName evidence="1">Serine-repeat antigen 4 (SERA)</fullName>
    </submittedName>
</protein>
<dbReference type="Proteomes" id="UP000078597">
    <property type="component" value="Unassembled WGS sequence"/>
</dbReference>
<reference evidence="2" key="1">
    <citation type="submission" date="2016-05" db="EMBL/GenBank/DDBJ databases">
        <authorList>
            <person name="Naeem Raeece"/>
        </authorList>
    </citation>
    <scope>NUCLEOTIDE SEQUENCE [LARGE SCALE GENOMIC DNA]</scope>
</reference>
<gene>
    <name evidence="1" type="ORF">PMALA_075220</name>
</gene>
<evidence type="ECO:0000313" key="2">
    <source>
        <dbReference type="Proteomes" id="UP000078597"/>
    </source>
</evidence>
<evidence type="ECO:0000313" key="1">
    <source>
        <dbReference type="EMBL" id="SBT00322.1"/>
    </source>
</evidence>
<dbReference type="AlphaFoldDB" id="A0A1A8X915"/>
<name>A0A1A8X915_PLAMA</name>
<proteinExistence type="predicted"/>
<dbReference type="EMBL" id="FLQW01006344">
    <property type="protein sequence ID" value="SBT00322.1"/>
    <property type="molecule type" value="Genomic_DNA"/>
</dbReference>
<organism evidence="1 2">
    <name type="scientific">Plasmodium malariae</name>
    <dbReference type="NCBI Taxonomy" id="5858"/>
    <lineage>
        <taxon>Eukaryota</taxon>
        <taxon>Sar</taxon>
        <taxon>Alveolata</taxon>
        <taxon>Apicomplexa</taxon>
        <taxon>Aconoidasida</taxon>
        <taxon>Haemosporida</taxon>
        <taxon>Plasmodiidae</taxon>
        <taxon>Plasmodium</taxon>
        <taxon>Plasmodium (Plasmodium)</taxon>
    </lineage>
</organism>
<accession>A0A1A8X915</accession>
<sequence length="169" mass="19466">MLWAAILLKRRCIVNITGYGNYNNSKRRNEVYGLVKNCWGMLSISVITETLRSTCMDPLGYEHDFILSVVMFKINVPMIEYLANEQPDMYNLYLKTHQDEEGGQTAEEKKLQTEQVQYNLFQARTASIRLTNDTVVTRNIYIETNGITTNMIIGIIKDVQGSERSKQNN</sequence>